<feature type="chain" id="PRO_5009200278" description="Chemotaxis protein" evidence="1">
    <location>
        <begin position="19"/>
        <end position="265"/>
    </location>
</feature>
<organism evidence="2 3">
    <name type="scientific">Rheinheimera salexigens</name>
    <dbReference type="NCBI Taxonomy" id="1628148"/>
    <lineage>
        <taxon>Bacteria</taxon>
        <taxon>Pseudomonadati</taxon>
        <taxon>Pseudomonadota</taxon>
        <taxon>Gammaproteobacteria</taxon>
        <taxon>Chromatiales</taxon>
        <taxon>Chromatiaceae</taxon>
        <taxon>Rheinheimera</taxon>
    </lineage>
</organism>
<sequence length="265" mass="29270">MKAIIIASSLLLSTVSQAALAKSEHSCDIHLDKDLVVNSQNVAIKAADKELWRINTQGQLWLKNQNIATDRATQQNLQQFQADIRQQTIQTLSLVEDSLVLASDAINSAVSELTGEPIAKLPALNQAVTKIKAYSERLVLQQEDGITVYGSRFDTLDDVFDQAFEQAIEQAVTQSIGSMMLVVGKALTTGEGSFEQRMDAFSQKMDNFGTQLEQRIESQVGMLEQRGEALCDSLIKLDALETAIQQAIPQLRQYDLIDAKRNDKA</sequence>
<evidence type="ECO:0000256" key="1">
    <source>
        <dbReference type="SAM" id="SignalP"/>
    </source>
</evidence>
<comment type="caution">
    <text evidence="2">The sequence shown here is derived from an EMBL/GenBank/DDBJ whole genome shotgun (WGS) entry which is preliminary data.</text>
</comment>
<keyword evidence="3" id="KW-1185">Reference proteome</keyword>
<dbReference type="EMBL" id="MKEK01000001">
    <property type="protein sequence ID" value="OEY68395.1"/>
    <property type="molecule type" value="Genomic_DNA"/>
</dbReference>
<gene>
    <name evidence="2" type="ORF">BI198_01540</name>
</gene>
<accession>A0A1E7Q2J0</accession>
<dbReference type="RefSeq" id="WP_070047961.1">
    <property type="nucleotide sequence ID" value="NZ_CBCSDO010000001.1"/>
</dbReference>
<feature type="signal peptide" evidence="1">
    <location>
        <begin position="1"/>
        <end position="18"/>
    </location>
</feature>
<dbReference type="OrthoDB" id="6399077at2"/>
<keyword evidence="1" id="KW-0732">Signal</keyword>
<dbReference type="STRING" id="1628148.BI198_01540"/>
<dbReference type="InterPro" id="IPR021307">
    <property type="entry name" value="DUF2884"/>
</dbReference>
<evidence type="ECO:0008006" key="4">
    <source>
        <dbReference type="Google" id="ProtNLM"/>
    </source>
</evidence>
<evidence type="ECO:0000313" key="2">
    <source>
        <dbReference type="EMBL" id="OEY68395.1"/>
    </source>
</evidence>
<protein>
    <recommendedName>
        <fullName evidence="4">Chemotaxis protein</fullName>
    </recommendedName>
</protein>
<dbReference type="AlphaFoldDB" id="A0A1E7Q2J0"/>
<name>A0A1E7Q2J0_9GAMM</name>
<dbReference type="Proteomes" id="UP000242258">
    <property type="component" value="Unassembled WGS sequence"/>
</dbReference>
<dbReference type="Pfam" id="PF11101">
    <property type="entry name" value="DUF2884"/>
    <property type="match status" value="1"/>
</dbReference>
<reference evidence="3" key="1">
    <citation type="submission" date="2016-09" db="EMBL/GenBank/DDBJ databases">
        <authorList>
            <person name="Wan X."/>
            <person name="Hou S."/>
        </authorList>
    </citation>
    <scope>NUCLEOTIDE SEQUENCE [LARGE SCALE GENOMIC DNA]</scope>
    <source>
        <strain evidence="3">KH87</strain>
    </source>
</reference>
<evidence type="ECO:0000313" key="3">
    <source>
        <dbReference type="Proteomes" id="UP000242258"/>
    </source>
</evidence>
<proteinExistence type="predicted"/>